<dbReference type="InterPro" id="IPR051533">
    <property type="entry name" value="WaaL-like"/>
</dbReference>
<reference evidence="7 8" key="1">
    <citation type="submission" date="2018-07" db="EMBL/GenBank/DDBJ databases">
        <title>GABA Modulating Bacteria of the Human Gut Microbiota.</title>
        <authorList>
            <person name="Strandwitz P."/>
            <person name="Kim K.H."/>
            <person name="Terekhova D."/>
            <person name="Liu J.K."/>
            <person name="Sharma A."/>
            <person name="Levering J."/>
            <person name="Mcdonald D."/>
            <person name="Dietrich D."/>
            <person name="Ramadhar T.R."/>
            <person name="Lekbua A."/>
            <person name="Mroue N."/>
            <person name="Liston C."/>
            <person name="Stewart E.J."/>
            <person name="Dubin M.J."/>
            <person name="Zengler K."/>
            <person name="Knight R."/>
            <person name="Gilbert J.A."/>
            <person name="Clardy J."/>
            <person name="Lewis K."/>
        </authorList>
    </citation>
    <scope>NUCLEOTIDE SEQUENCE [LARGE SCALE GENOMIC DNA]</scope>
    <source>
        <strain evidence="7 8">KLE1738</strain>
    </source>
</reference>
<feature type="transmembrane region" description="Helical" evidence="5">
    <location>
        <begin position="313"/>
        <end position="329"/>
    </location>
</feature>
<feature type="transmembrane region" description="Helical" evidence="5">
    <location>
        <begin position="132"/>
        <end position="150"/>
    </location>
</feature>
<feature type="transmembrane region" description="Helical" evidence="5">
    <location>
        <begin position="71"/>
        <end position="90"/>
    </location>
</feature>
<comment type="subcellular location">
    <subcellularLocation>
        <location evidence="1">Membrane</location>
        <topology evidence="1">Multi-pass membrane protein</topology>
    </subcellularLocation>
</comment>
<evidence type="ECO:0000313" key="7">
    <source>
        <dbReference type="EMBL" id="RFT05626.1"/>
    </source>
</evidence>
<feature type="transmembrane region" description="Helical" evidence="5">
    <location>
        <begin position="336"/>
        <end position="357"/>
    </location>
</feature>
<keyword evidence="8" id="KW-1185">Reference proteome</keyword>
<feature type="transmembrane region" description="Helical" evidence="5">
    <location>
        <begin position="189"/>
        <end position="207"/>
    </location>
</feature>
<feature type="transmembrane region" description="Helical" evidence="5">
    <location>
        <begin position="488"/>
        <end position="506"/>
    </location>
</feature>
<sequence length="519" mass="57534">MEVVQSSVLGRLLLPVWLWLRARYEYSLLARVLRGIAQAWSRACAGSVLIQFVTREGCLSKAWKDSGLCRILTFLLSIPTILLQKLYGACREAFENSVAARIVFAVVEETPLAVAWLMLVIMVIPFKYWNNAYSFAGFLLCFLLAVASGMRKRNFRLDLAFLGPWIVAFGAMILVAWPLSAYPSLSTRFLLYYVTCMLCVVVIVSTVETWRHLTRLMAFSSLALLVMSLAGLYQRIQGVEVNPSYVDMNLNKGMPGRVWSFYENPNTFAEVLLLLIPVAIAYMLCSKGWLGRFLGFFSAAVGCVAMAMTYSRASWVGLAFAAVVFVVLWNRKLIPFGILAALVVLAILPDTVFNRILTIFNTSDTSTNSRFPLYQAAGEFLQQRPVLGAGLGSDAVRQAIGDLNLFHGKDHFVHCHNIYLQVWCETGLVGVISFVGGILWTFKKGCRAVARATCDPVVRMTILGGAAALMGTMVCGLADYIWNYPRVMLIFWFVCALTLAGIRLAARQDGEETSAPVSE</sequence>
<evidence type="ECO:0000313" key="8">
    <source>
        <dbReference type="Proteomes" id="UP000260649"/>
    </source>
</evidence>
<evidence type="ECO:0000259" key="6">
    <source>
        <dbReference type="Pfam" id="PF04932"/>
    </source>
</evidence>
<dbReference type="Pfam" id="PF04932">
    <property type="entry name" value="Wzy_C"/>
    <property type="match status" value="1"/>
</dbReference>
<dbReference type="PANTHER" id="PTHR37422:SF13">
    <property type="entry name" value="LIPOPOLYSACCHARIDE BIOSYNTHESIS PROTEIN PA4999-RELATED"/>
    <property type="match status" value="1"/>
</dbReference>
<dbReference type="EMBL" id="QQRQ01000040">
    <property type="protein sequence ID" value="RFT05626.1"/>
    <property type="molecule type" value="Genomic_DNA"/>
</dbReference>
<dbReference type="GO" id="GO:0016020">
    <property type="term" value="C:membrane"/>
    <property type="evidence" value="ECO:0007669"/>
    <property type="project" value="UniProtKB-SubCell"/>
</dbReference>
<keyword evidence="2 5" id="KW-0812">Transmembrane</keyword>
<evidence type="ECO:0000256" key="1">
    <source>
        <dbReference type="ARBA" id="ARBA00004141"/>
    </source>
</evidence>
<dbReference type="OrthoDB" id="9806320at2"/>
<dbReference type="Proteomes" id="UP000260649">
    <property type="component" value="Unassembled WGS sequence"/>
</dbReference>
<feature type="transmembrane region" description="Helical" evidence="5">
    <location>
        <begin position="289"/>
        <end position="307"/>
    </location>
</feature>
<feature type="domain" description="O-antigen ligase-related" evidence="6">
    <location>
        <begin position="298"/>
        <end position="435"/>
    </location>
</feature>
<keyword evidence="4 5" id="KW-0472">Membrane</keyword>
<name>A0A3E2B0W3_9FIRM</name>
<organism evidence="7 8">
    <name type="scientific">Evtepia gabavorous</name>
    <dbReference type="NCBI Taxonomy" id="2211183"/>
    <lineage>
        <taxon>Bacteria</taxon>
        <taxon>Bacillati</taxon>
        <taxon>Bacillota</taxon>
        <taxon>Clostridia</taxon>
        <taxon>Eubacteriales</taxon>
        <taxon>Evtepia</taxon>
    </lineage>
</organism>
<gene>
    <name evidence="7" type="ORF">DV520_11615</name>
</gene>
<dbReference type="InterPro" id="IPR007016">
    <property type="entry name" value="O-antigen_ligase-rel_domated"/>
</dbReference>
<feature type="transmembrane region" description="Helical" evidence="5">
    <location>
        <begin position="462"/>
        <end position="482"/>
    </location>
</feature>
<comment type="caution">
    <text evidence="7">The sequence shown here is derived from an EMBL/GenBank/DDBJ whole genome shotgun (WGS) entry which is preliminary data.</text>
</comment>
<accession>A0A3E2B0W3</accession>
<dbReference type="GeneID" id="97996379"/>
<feature type="transmembrane region" description="Helical" evidence="5">
    <location>
        <begin position="267"/>
        <end position="284"/>
    </location>
</feature>
<protein>
    <submittedName>
        <fullName evidence="7">O-antigen polymerase</fullName>
    </submittedName>
</protein>
<feature type="transmembrane region" description="Helical" evidence="5">
    <location>
        <begin position="216"/>
        <end position="236"/>
    </location>
</feature>
<feature type="transmembrane region" description="Helical" evidence="5">
    <location>
        <begin position="418"/>
        <end position="442"/>
    </location>
</feature>
<dbReference type="RefSeq" id="WP_117142971.1">
    <property type="nucleotide sequence ID" value="NZ_CAKXKJ010000001.1"/>
</dbReference>
<proteinExistence type="predicted"/>
<evidence type="ECO:0000256" key="3">
    <source>
        <dbReference type="ARBA" id="ARBA00022989"/>
    </source>
</evidence>
<keyword evidence="3 5" id="KW-1133">Transmembrane helix</keyword>
<evidence type="ECO:0000256" key="5">
    <source>
        <dbReference type="SAM" id="Phobius"/>
    </source>
</evidence>
<feature type="transmembrane region" description="Helical" evidence="5">
    <location>
        <begin position="157"/>
        <end position="177"/>
    </location>
</feature>
<feature type="transmembrane region" description="Helical" evidence="5">
    <location>
        <begin position="102"/>
        <end position="126"/>
    </location>
</feature>
<evidence type="ECO:0000256" key="4">
    <source>
        <dbReference type="ARBA" id="ARBA00023136"/>
    </source>
</evidence>
<dbReference type="PANTHER" id="PTHR37422">
    <property type="entry name" value="TEICHURONIC ACID BIOSYNTHESIS PROTEIN TUAE"/>
    <property type="match status" value="1"/>
</dbReference>
<dbReference type="AlphaFoldDB" id="A0A3E2B0W3"/>
<evidence type="ECO:0000256" key="2">
    <source>
        <dbReference type="ARBA" id="ARBA00022692"/>
    </source>
</evidence>